<comment type="similarity">
    <text evidence="2 9">Belongs to the thiolase-like superfamily. Thiolase family.</text>
</comment>
<feature type="domain" description="Thiolase N-terminal" evidence="10">
    <location>
        <begin position="5"/>
        <end position="274"/>
    </location>
</feature>
<keyword evidence="3 9" id="KW-0808">Transferase</keyword>
<dbReference type="RefSeq" id="WP_253793230.1">
    <property type="nucleotide sequence ID" value="NZ_BAAAUB010000033.1"/>
</dbReference>
<dbReference type="InterPro" id="IPR020616">
    <property type="entry name" value="Thiolase_N"/>
</dbReference>
<dbReference type="Gene3D" id="3.40.47.10">
    <property type="match status" value="1"/>
</dbReference>
<evidence type="ECO:0000256" key="3">
    <source>
        <dbReference type="ARBA" id="ARBA00022679"/>
    </source>
</evidence>
<dbReference type="GO" id="GO:0003985">
    <property type="term" value="F:acetyl-CoA C-acetyltransferase activity"/>
    <property type="evidence" value="ECO:0007669"/>
    <property type="project" value="UniProtKB-EC"/>
</dbReference>
<dbReference type="InterPro" id="IPR020617">
    <property type="entry name" value="Thiolase_C"/>
</dbReference>
<dbReference type="NCBIfam" id="TIGR01930">
    <property type="entry name" value="AcCoA-C-Actrans"/>
    <property type="match status" value="1"/>
</dbReference>
<keyword evidence="6" id="KW-0443">Lipid metabolism</keyword>
<evidence type="ECO:0000256" key="9">
    <source>
        <dbReference type="RuleBase" id="RU003557"/>
    </source>
</evidence>
<keyword evidence="8 9" id="KW-0012">Acyltransferase</keyword>
<dbReference type="InterPro" id="IPR016039">
    <property type="entry name" value="Thiolase-like"/>
</dbReference>
<evidence type="ECO:0000256" key="4">
    <source>
        <dbReference type="ARBA" id="ARBA00022832"/>
    </source>
</evidence>
<sequence>MPEAVIVSAARSPIGRAGKGSLKDVRPDDLTAQIIAAALAKVPQLDPRDIDDLMLGCGLPGGEQGHNLARIIAVQMGMDYLPGATVTRYCSSSLQTTRMALHAIKAGEGDVFISAGVETVSRFVNGSSDGMPGTMNPLFDEAQARTARRAQEGGGEWHDPREDGLLPDAYISMGQTAENLAALKGITRAEQDEFGVRSQNLAEAAIKAGFWAREITPVTTPDGTVVSTDDGPRAGVTLEAVQGLKPVFRPDGTVTAGNCCPLNDGAAALVIMSDTKARELGITPLARVVSTGVSGLSPEIMGYGPVEATKQALKRAGLSISDIDLVEINEAFAAQVIPSYRDLGIDLDRLNVNGGGIAIGHPFGMTGARITTTLINSLQWHDKQFGLETMCVGGGQGMAMVIERLS</sequence>
<dbReference type="EMBL" id="JAMZDX010000001">
    <property type="protein sequence ID" value="MCP2307313.1"/>
    <property type="molecule type" value="Genomic_DNA"/>
</dbReference>
<evidence type="ECO:0000313" key="13">
    <source>
        <dbReference type="Proteomes" id="UP001206483"/>
    </source>
</evidence>
<dbReference type="InterPro" id="IPR050215">
    <property type="entry name" value="Thiolase-like_sf_Thiolase"/>
</dbReference>
<keyword evidence="4" id="KW-0276">Fatty acid metabolism</keyword>
<organism evidence="12 13">
    <name type="scientific">Kitasatospora paracochleata</name>
    <dbReference type="NCBI Taxonomy" id="58354"/>
    <lineage>
        <taxon>Bacteria</taxon>
        <taxon>Bacillati</taxon>
        <taxon>Actinomycetota</taxon>
        <taxon>Actinomycetes</taxon>
        <taxon>Kitasatosporales</taxon>
        <taxon>Streptomycetaceae</taxon>
        <taxon>Kitasatospora</taxon>
    </lineage>
</organism>
<dbReference type="PIRSF" id="PIRSF000429">
    <property type="entry name" value="Ac-CoA_Ac_transf"/>
    <property type="match status" value="1"/>
</dbReference>
<dbReference type="InterPro" id="IPR002155">
    <property type="entry name" value="Thiolase"/>
</dbReference>
<dbReference type="EC" id="2.3.1.9" evidence="12"/>
<keyword evidence="13" id="KW-1185">Reference proteome</keyword>
<comment type="subcellular location">
    <subcellularLocation>
        <location evidence="1">Peroxisome</location>
    </subcellularLocation>
</comment>
<evidence type="ECO:0000256" key="2">
    <source>
        <dbReference type="ARBA" id="ARBA00010982"/>
    </source>
</evidence>
<dbReference type="PANTHER" id="PTHR43853:SF8">
    <property type="entry name" value="3-KETOACYL-COA THIOLASE, PEROXISOMAL"/>
    <property type="match status" value="1"/>
</dbReference>
<evidence type="ECO:0000256" key="8">
    <source>
        <dbReference type="ARBA" id="ARBA00023315"/>
    </source>
</evidence>
<accession>A0ABT1IQ98</accession>
<dbReference type="InterPro" id="IPR020613">
    <property type="entry name" value="Thiolase_CS"/>
</dbReference>
<feature type="domain" description="Thiolase C-terminal" evidence="11">
    <location>
        <begin position="283"/>
        <end position="404"/>
    </location>
</feature>
<comment type="caution">
    <text evidence="12">The sequence shown here is derived from an EMBL/GenBank/DDBJ whole genome shotgun (WGS) entry which is preliminary data.</text>
</comment>
<dbReference type="Pfam" id="PF02803">
    <property type="entry name" value="Thiolase_C"/>
    <property type="match status" value="1"/>
</dbReference>
<dbReference type="NCBIfam" id="NF005890">
    <property type="entry name" value="PRK07851.1"/>
    <property type="match status" value="1"/>
</dbReference>
<evidence type="ECO:0000259" key="11">
    <source>
        <dbReference type="Pfam" id="PF02803"/>
    </source>
</evidence>
<evidence type="ECO:0000256" key="1">
    <source>
        <dbReference type="ARBA" id="ARBA00004275"/>
    </source>
</evidence>
<dbReference type="PANTHER" id="PTHR43853">
    <property type="entry name" value="3-KETOACYL-COA THIOLASE, PEROXISOMAL"/>
    <property type="match status" value="1"/>
</dbReference>
<name>A0ABT1IQ98_9ACTN</name>
<dbReference type="SUPFAM" id="SSF53901">
    <property type="entry name" value="Thiolase-like"/>
    <property type="match status" value="2"/>
</dbReference>
<evidence type="ECO:0000256" key="7">
    <source>
        <dbReference type="ARBA" id="ARBA00023140"/>
    </source>
</evidence>
<dbReference type="Proteomes" id="UP001206483">
    <property type="component" value="Unassembled WGS sequence"/>
</dbReference>
<dbReference type="Pfam" id="PF00108">
    <property type="entry name" value="Thiolase_N"/>
    <property type="match status" value="1"/>
</dbReference>
<evidence type="ECO:0000256" key="5">
    <source>
        <dbReference type="ARBA" id="ARBA00022946"/>
    </source>
</evidence>
<reference evidence="12 13" key="1">
    <citation type="submission" date="2022-06" db="EMBL/GenBank/DDBJ databases">
        <title>Sequencing the genomes of 1000 actinobacteria strains.</title>
        <authorList>
            <person name="Klenk H.-P."/>
        </authorList>
    </citation>
    <scope>NUCLEOTIDE SEQUENCE [LARGE SCALE GENOMIC DNA]</scope>
    <source>
        <strain evidence="12 13">DSM 41656</strain>
    </source>
</reference>
<evidence type="ECO:0000259" key="10">
    <source>
        <dbReference type="Pfam" id="PF00108"/>
    </source>
</evidence>
<protein>
    <submittedName>
        <fullName evidence="12">Acetyl-CoA C-acetyltransferase</fullName>
        <ecNumber evidence="12">2.3.1.9</ecNumber>
    </submittedName>
</protein>
<evidence type="ECO:0000313" key="12">
    <source>
        <dbReference type="EMBL" id="MCP2307313.1"/>
    </source>
</evidence>
<keyword evidence="7" id="KW-0576">Peroxisome</keyword>
<gene>
    <name evidence="12" type="ORF">FHR36_000405</name>
</gene>
<dbReference type="CDD" id="cd00751">
    <property type="entry name" value="thiolase"/>
    <property type="match status" value="1"/>
</dbReference>
<evidence type="ECO:0000256" key="6">
    <source>
        <dbReference type="ARBA" id="ARBA00023098"/>
    </source>
</evidence>
<keyword evidence="5" id="KW-0809">Transit peptide</keyword>
<dbReference type="PROSITE" id="PS00737">
    <property type="entry name" value="THIOLASE_2"/>
    <property type="match status" value="1"/>
</dbReference>
<proteinExistence type="inferred from homology"/>